<feature type="region of interest" description="Disordered" evidence="1">
    <location>
        <begin position="47"/>
        <end position="81"/>
    </location>
</feature>
<evidence type="ECO:0000256" key="1">
    <source>
        <dbReference type="SAM" id="MobiDB-lite"/>
    </source>
</evidence>
<dbReference type="AlphaFoldDB" id="A0A3N4I3Q6"/>
<dbReference type="EMBL" id="ML119706">
    <property type="protein sequence ID" value="RPA78811.1"/>
    <property type="molecule type" value="Genomic_DNA"/>
</dbReference>
<gene>
    <name evidence="2" type="ORF">BJ508DRAFT_416305</name>
</gene>
<evidence type="ECO:0000313" key="2">
    <source>
        <dbReference type="EMBL" id="RPA78811.1"/>
    </source>
</evidence>
<sequence length="156" mass="17942">MRSETGPSPSSPAPALVAPREVAKLEYRRSFPTFPNPIKRFSFSRSTSITSTTSTTTEPLPLHKATTTPTTTTQNPLDDPKFRKRVEKYRVRAGIRNDVLERDIREIDARRVTKRRTWIEERENETALRKVGRRTGNFMYRWLELVMEGGDAVGTF</sequence>
<keyword evidence="3" id="KW-1185">Reference proteome</keyword>
<dbReference type="Proteomes" id="UP000275078">
    <property type="component" value="Unassembled WGS sequence"/>
</dbReference>
<proteinExistence type="predicted"/>
<accession>A0A3N4I3Q6</accession>
<reference evidence="2 3" key="1">
    <citation type="journal article" date="2018" name="Nat. Ecol. Evol.">
        <title>Pezizomycetes genomes reveal the molecular basis of ectomycorrhizal truffle lifestyle.</title>
        <authorList>
            <person name="Murat C."/>
            <person name="Payen T."/>
            <person name="Noel B."/>
            <person name="Kuo A."/>
            <person name="Morin E."/>
            <person name="Chen J."/>
            <person name="Kohler A."/>
            <person name="Krizsan K."/>
            <person name="Balestrini R."/>
            <person name="Da Silva C."/>
            <person name="Montanini B."/>
            <person name="Hainaut M."/>
            <person name="Levati E."/>
            <person name="Barry K.W."/>
            <person name="Belfiori B."/>
            <person name="Cichocki N."/>
            <person name="Clum A."/>
            <person name="Dockter R.B."/>
            <person name="Fauchery L."/>
            <person name="Guy J."/>
            <person name="Iotti M."/>
            <person name="Le Tacon F."/>
            <person name="Lindquist E.A."/>
            <person name="Lipzen A."/>
            <person name="Malagnac F."/>
            <person name="Mello A."/>
            <person name="Molinier V."/>
            <person name="Miyauchi S."/>
            <person name="Poulain J."/>
            <person name="Riccioni C."/>
            <person name="Rubini A."/>
            <person name="Sitrit Y."/>
            <person name="Splivallo R."/>
            <person name="Traeger S."/>
            <person name="Wang M."/>
            <person name="Zifcakova L."/>
            <person name="Wipf D."/>
            <person name="Zambonelli A."/>
            <person name="Paolocci F."/>
            <person name="Nowrousian M."/>
            <person name="Ottonello S."/>
            <person name="Baldrian P."/>
            <person name="Spatafora J.W."/>
            <person name="Henrissat B."/>
            <person name="Nagy L.G."/>
            <person name="Aury J.M."/>
            <person name="Wincker P."/>
            <person name="Grigoriev I.V."/>
            <person name="Bonfante P."/>
            <person name="Martin F.M."/>
        </authorList>
    </citation>
    <scope>NUCLEOTIDE SEQUENCE [LARGE SCALE GENOMIC DNA]</scope>
    <source>
        <strain evidence="2 3">RN42</strain>
    </source>
</reference>
<evidence type="ECO:0000313" key="3">
    <source>
        <dbReference type="Proteomes" id="UP000275078"/>
    </source>
</evidence>
<protein>
    <submittedName>
        <fullName evidence="2">Uncharacterized protein</fullName>
    </submittedName>
</protein>
<organism evidence="2 3">
    <name type="scientific">Ascobolus immersus RN42</name>
    <dbReference type="NCBI Taxonomy" id="1160509"/>
    <lineage>
        <taxon>Eukaryota</taxon>
        <taxon>Fungi</taxon>
        <taxon>Dikarya</taxon>
        <taxon>Ascomycota</taxon>
        <taxon>Pezizomycotina</taxon>
        <taxon>Pezizomycetes</taxon>
        <taxon>Pezizales</taxon>
        <taxon>Ascobolaceae</taxon>
        <taxon>Ascobolus</taxon>
    </lineage>
</organism>
<name>A0A3N4I3Q6_ASCIM</name>
<feature type="compositionally biased region" description="Low complexity" evidence="1">
    <location>
        <begin position="47"/>
        <end position="57"/>
    </location>
</feature>